<dbReference type="SUPFAM" id="SSF55729">
    <property type="entry name" value="Acyl-CoA N-acyltransferases (Nat)"/>
    <property type="match status" value="1"/>
</dbReference>
<dbReference type="Pfam" id="PF00583">
    <property type="entry name" value="Acetyltransf_1"/>
    <property type="match status" value="1"/>
</dbReference>
<dbReference type="AlphaFoldDB" id="A0A543JEU2"/>
<dbReference type="PROSITE" id="PS51186">
    <property type="entry name" value="GNAT"/>
    <property type="match status" value="1"/>
</dbReference>
<dbReference type="GO" id="GO:0016747">
    <property type="term" value="F:acyltransferase activity, transferring groups other than amino-acyl groups"/>
    <property type="evidence" value="ECO:0007669"/>
    <property type="project" value="InterPro"/>
</dbReference>
<evidence type="ECO:0000313" key="3">
    <source>
        <dbReference type="Proteomes" id="UP000316628"/>
    </source>
</evidence>
<gene>
    <name evidence="2" type="ORF">FHX81_3728</name>
</gene>
<accession>A0A543JEU2</accession>
<name>A0A543JEU2_9PSEU</name>
<evidence type="ECO:0000313" key="2">
    <source>
        <dbReference type="EMBL" id="TQM81363.1"/>
    </source>
</evidence>
<dbReference type="InterPro" id="IPR016181">
    <property type="entry name" value="Acyl_CoA_acyltransferase"/>
</dbReference>
<dbReference type="Gene3D" id="3.40.630.30">
    <property type="match status" value="1"/>
</dbReference>
<dbReference type="RefSeq" id="WP_141979335.1">
    <property type="nucleotide sequence ID" value="NZ_VFPP01000001.1"/>
</dbReference>
<dbReference type="OrthoDB" id="3700890at2"/>
<keyword evidence="3" id="KW-1185">Reference proteome</keyword>
<keyword evidence="2" id="KW-0808">Transferase</keyword>
<proteinExistence type="predicted"/>
<dbReference type="EMBL" id="VFPP01000001">
    <property type="protein sequence ID" value="TQM81363.1"/>
    <property type="molecule type" value="Genomic_DNA"/>
</dbReference>
<organism evidence="2 3">
    <name type="scientific">Saccharothrix saharensis</name>
    <dbReference type="NCBI Taxonomy" id="571190"/>
    <lineage>
        <taxon>Bacteria</taxon>
        <taxon>Bacillati</taxon>
        <taxon>Actinomycetota</taxon>
        <taxon>Actinomycetes</taxon>
        <taxon>Pseudonocardiales</taxon>
        <taxon>Pseudonocardiaceae</taxon>
        <taxon>Saccharothrix</taxon>
    </lineage>
</organism>
<dbReference type="InterPro" id="IPR000182">
    <property type="entry name" value="GNAT_dom"/>
</dbReference>
<protein>
    <submittedName>
        <fullName evidence="2">Acetyltransferase (GNAT) family protein</fullName>
    </submittedName>
</protein>
<comment type="caution">
    <text evidence="2">The sequence shown here is derived from an EMBL/GenBank/DDBJ whole genome shotgun (WGS) entry which is preliminary data.</text>
</comment>
<dbReference type="CDD" id="cd04301">
    <property type="entry name" value="NAT_SF"/>
    <property type="match status" value="1"/>
</dbReference>
<dbReference type="Proteomes" id="UP000316628">
    <property type="component" value="Unassembled WGS sequence"/>
</dbReference>
<sequence length="236" mass="25330">MRVLPTPADVSAATPDPIARWAAQALLPGRGGTAWAHGDAVAVLAPALYRFDRLVLTGPVDDVATLLRAHVRPDVRPLVTTAVADELDWPTRGTFGWMHRTGSLDRVPGPRWLAESEWDDVEALLRKANPESWAWPREPGPARWAGVHVDGALASVAADSWPSPEVGFVAGVATHPDHRGRGLSTAVCRFVVGALLAERGTCGLMVDAANEAAIEVYRRLGFAYRSVTALRDSAHT</sequence>
<evidence type="ECO:0000259" key="1">
    <source>
        <dbReference type="PROSITE" id="PS51186"/>
    </source>
</evidence>
<reference evidence="2 3" key="1">
    <citation type="submission" date="2019-06" db="EMBL/GenBank/DDBJ databases">
        <title>Sequencing the genomes of 1000 actinobacteria strains.</title>
        <authorList>
            <person name="Klenk H.-P."/>
        </authorList>
    </citation>
    <scope>NUCLEOTIDE SEQUENCE [LARGE SCALE GENOMIC DNA]</scope>
    <source>
        <strain evidence="2 3">DSM 45456</strain>
    </source>
</reference>
<feature type="domain" description="N-acetyltransferase" evidence="1">
    <location>
        <begin position="108"/>
        <end position="236"/>
    </location>
</feature>